<keyword evidence="4" id="KW-1185">Reference proteome</keyword>
<dbReference type="EMBL" id="JH767147">
    <property type="protein sequence ID" value="EQC36531.1"/>
    <property type="molecule type" value="Genomic_DNA"/>
</dbReference>
<feature type="coiled-coil region" evidence="1">
    <location>
        <begin position="257"/>
        <end position="330"/>
    </location>
</feature>
<dbReference type="Proteomes" id="UP000030762">
    <property type="component" value="Unassembled WGS sequence"/>
</dbReference>
<sequence length="375" mass="43059">MASLSLDDLSALQRENLAYERALHEAVSSLKERRPTLMRSEMDGVSRSRARTSRHNEEDDDDLVQQLTAEIRRLRHELTQRGRVTSLEARTMGELAANLESTTAEIERKTRALTTAMDTIEDLESRLAEHTRVVLAKETEIGRLHLEVTKLREENDTLAKANAVLSARKEQDAKLTKRLERHVRDVSSKLQVALAQITVHEQARDTFADMEAASRHEKAVAYDQLQETKTMLARLQKDMGDRLGRRDARISQLKMTLFDATQDAETLRDRVQQYQAQVEALARTEALRLSQWTSEREALEQRVALANDAIDRERDKSILFQREMQKLQHELLRLDDARKIDAKRHAQSLLGKDEASNYVWSKYVDAIAPSTTKKR</sequence>
<proteinExistence type="predicted"/>
<name>T0QP82_SAPDV</name>
<feature type="compositionally biased region" description="Basic and acidic residues" evidence="2">
    <location>
        <begin position="28"/>
        <end position="46"/>
    </location>
</feature>
<evidence type="ECO:0000313" key="3">
    <source>
        <dbReference type="EMBL" id="EQC36531.1"/>
    </source>
</evidence>
<protein>
    <submittedName>
        <fullName evidence="3">Uncharacterized protein</fullName>
    </submittedName>
</protein>
<dbReference type="GeneID" id="19946707"/>
<dbReference type="OMA" id="FIWQKYV"/>
<evidence type="ECO:0000256" key="2">
    <source>
        <dbReference type="SAM" id="MobiDB-lite"/>
    </source>
</evidence>
<reference evidence="3 4" key="1">
    <citation type="submission" date="2012-04" db="EMBL/GenBank/DDBJ databases">
        <title>The Genome Sequence of Saprolegnia declina VS20.</title>
        <authorList>
            <consortium name="The Broad Institute Genome Sequencing Platform"/>
            <person name="Russ C."/>
            <person name="Nusbaum C."/>
            <person name="Tyler B."/>
            <person name="van West P."/>
            <person name="Dieguez-Uribeondo J."/>
            <person name="de Bruijn I."/>
            <person name="Tripathy S."/>
            <person name="Jiang R."/>
            <person name="Young S.K."/>
            <person name="Zeng Q."/>
            <person name="Gargeya S."/>
            <person name="Fitzgerald M."/>
            <person name="Haas B."/>
            <person name="Abouelleil A."/>
            <person name="Alvarado L."/>
            <person name="Arachchi H.M."/>
            <person name="Berlin A."/>
            <person name="Chapman S.B."/>
            <person name="Goldberg J."/>
            <person name="Griggs A."/>
            <person name="Gujja S."/>
            <person name="Hansen M."/>
            <person name="Howarth C."/>
            <person name="Imamovic A."/>
            <person name="Larimer J."/>
            <person name="McCowen C."/>
            <person name="Montmayeur A."/>
            <person name="Murphy C."/>
            <person name="Neiman D."/>
            <person name="Pearson M."/>
            <person name="Priest M."/>
            <person name="Roberts A."/>
            <person name="Saif S."/>
            <person name="Shea T."/>
            <person name="Sisk P."/>
            <person name="Sykes S."/>
            <person name="Wortman J."/>
            <person name="Nusbaum C."/>
            <person name="Birren B."/>
        </authorList>
    </citation>
    <scope>NUCLEOTIDE SEQUENCE [LARGE SCALE GENOMIC DNA]</scope>
    <source>
        <strain evidence="3 4">VS20</strain>
    </source>
</reference>
<dbReference type="RefSeq" id="XP_008609952.1">
    <property type="nucleotide sequence ID" value="XM_008611730.1"/>
</dbReference>
<feature type="coiled-coil region" evidence="1">
    <location>
        <begin position="106"/>
        <end position="140"/>
    </location>
</feature>
<dbReference type="VEuPathDB" id="FungiDB:SDRG_05980"/>
<accession>T0QP82</accession>
<keyword evidence="1" id="KW-0175">Coiled coil</keyword>
<organism evidence="3 4">
    <name type="scientific">Saprolegnia diclina (strain VS20)</name>
    <dbReference type="NCBI Taxonomy" id="1156394"/>
    <lineage>
        <taxon>Eukaryota</taxon>
        <taxon>Sar</taxon>
        <taxon>Stramenopiles</taxon>
        <taxon>Oomycota</taxon>
        <taxon>Saprolegniomycetes</taxon>
        <taxon>Saprolegniales</taxon>
        <taxon>Saprolegniaceae</taxon>
        <taxon>Saprolegnia</taxon>
    </lineage>
</organism>
<dbReference type="AlphaFoldDB" id="T0QP82"/>
<dbReference type="OrthoDB" id="69766at2759"/>
<dbReference type="STRING" id="1156394.T0QP82"/>
<dbReference type="InParanoid" id="T0QP82"/>
<gene>
    <name evidence="3" type="ORF">SDRG_05980</name>
</gene>
<feature type="region of interest" description="Disordered" evidence="2">
    <location>
        <begin position="28"/>
        <end position="61"/>
    </location>
</feature>
<evidence type="ECO:0000313" key="4">
    <source>
        <dbReference type="Proteomes" id="UP000030762"/>
    </source>
</evidence>
<evidence type="ECO:0000256" key="1">
    <source>
        <dbReference type="SAM" id="Coils"/>
    </source>
</evidence>